<name>A0A6L5R184_9MICO</name>
<gene>
    <name evidence="2" type="ORF">GJR97_08760</name>
</gene>
<organism evidence="2 3">
    <name type="scientific">Agromyces kandeliae</name>
    <dbReference type="NCBI Taxonomy" id="2666141"/>
    <lineage>
        <taxon>Bacteria</taxon>
        <taxon>Bacillati</taxon>
        <taxon>Actinomycetota</taxon>
        <taxon>Actinomycetes</taxon>
        <taxon>Micrococcales</taxon>
        <taxon>Microbacteriaceae</taxon>
        <taxon>Agromyces</taxon>
    </lineage>
</organism>
<keyword evidence="1" id="KW-1133">Transmembrane helix</keyword>
<feature type="transmembrane region" description="Helical" evidence="1">
    <location>
        <begin position="12"/>
        <end position="35"/>
    </location>
</feature>
<evidence type="ECO:0000313" key="3">
    <source>
        <dbReference type="Proteomes" id="UP000476511"/>
    </source>
</evidence>
<comment type="caution">
    <text evidence="2">The sequence shown here is derived from an EMBL/GenBank/DDBJ whole genome shotgun (WGS) entry which is preliminary data.</text>
</comment>
<dbReference type="Proteomes" id="UP000476511">
    <property type="component" value="Unassembled WGS sequence"/>
</dbReference>
<evidence type="ECO:0000256" key="1">
    <source>
        <dbReference type="SAM" id="Phobius"/>
    </source>
</evidence>
<proteinExistence type="predicted"/>
<reference evidence="2 3" key="1">
    <citation type="submission" date="2019-11" db="EMBL/GenBank/DDBJ databases">
        <title>Agromyces kandeliae sp. nov., isolated from mangrove soil.</title>
        <authorList>
            <person name="Wang R."/>
        </authorList>
    </citation>
    <scope>NUCLEOTIDE SEQUENCE [LARGE SCALE GENOMIC DNA]</scope>
    <source>
        <strain evidence="2 3">Q22</strain>
    </source>
</reference>
<accession>A0A6L5R184</accession>
<dbReference type="EMBL" id="WKJD01000012">
    <property type="protein sequence ID" value="MRX43816.1"/>
    <property type="molecule type" value="Genomic_DNA"/>
</dbReference>
<protein>
    <submittedName>
        <fullName evidence="2">SHOCT domain-containing protein</fullName>
    </submittedName>
</protein>
<keyword evidence="1" id="KW-0812">Transmembrane</keyword>
<keyword evidence="3" id="KW-1185">Reference proteome</keyword>
<keyword evidence="1" id="KW-0472">Membrane</keyword>
<dbReference type="RefSeq" id="WP_154346089.1">
    <property type="nucleotide sequence ID" value="NZ_WKJD01000012.1"/>
</dbReference>
<evidence type="ECO:0000313" key="2">
    <source>
        <dbReference type="EMBL" id="MRX43816.1"/>
    </source>
</evidence>
<dbReference type="AlphaFoldDB" id="A0A6L5R184"/>
<sequence>MMWDYGFGGWWMWLPGLLFGALVIGGIVVLIVLLVRAAGSGGSASAGGAGVAAGSHPDRAKQILEERLARGEITPNEFRDVMATLDEARGGGHQG</sequence>